<dbReference type="Gene3D" id="1.20.5.1230">
    <property type="entry name" value="Apolipoprotein A-I"/>
    <property type="match status" value="1"/>
</dbReference>
<reference evidence="2 3" key="1">
    <citation type="submission" date="2013-08" db="EMBL/GenBank/DDBJ databases">
        <authorList>
            <person name="Durkin A.S."/>
            <person name="Haft D.R."/>
            <person name="McCorrison J."/>
            <person name="Torralba M."/>
            <person name="Gillis M."/>
            <person name="Haft D.H."/>
            <person name="Methe B."/>
            <person name="Sutton G."/>
            <person name="Nelson K.E."/>
        </authorList>
    </citation>
    <scope>NUCLEOTIDE SEQUENCE [LARGE SCALE GENOMIC DNA]</scope>
    <source>
        <strain evidence="2 3">F0493</strain>
    </source>
</reference>
<evidence type="ECO:0000256" key="1">
    <source>
        <dbReference type="SAM" id="MobiDB-lite"/>
    </source>
</evidence>
<proteinExistence type="predicted"/>
<comment type="caution">
    <text evidence="2">The sequence shown here is derived from an EMBL/GenBank/DDBJ whole genome shotgun (WGS) entry which is preliminary data.</text>
</comment>
<dbReference type="EMBL" id="AWGW01000006">
    <property type="protein sequence ID" value="ERK02445.1"/>
    <property type="molecule type" value="Genomic_DNA"/>
</dbReference>
<dbReference type="Proteomes" id="UP000017023">
    <property type="component" value="Unassembled WGS sequence"/>
</dbReference>
<sequence length="192" mass="21448">MLLLACSTTMSFALSPKDSIDVKHVFAKVGPQGVTYDFNAGEAKIAQLTQDIENYKVQMNKSAEDCKNLMSQSTENYKTKIAQSQESNKAAMDKEQDGFKNKIAQLTQEIETVKNQMKQSADNAKAKLAQEQDAHKTKMTQEQEGYKTKMAQEQDGYKAKIDAARQQIESLRNEMKAAKEAIVKSGKVMLPK</sequence>
<accession>U2ML91</accession>
<organism evidence="2 3">
    <name type="scientific">Segatella salivae F0493</name>
    <dbReference type="NCBI Taxonomy" id="1395125"/>
    <lineage>
        <taxon>Bacteria</taxon>
        <taxon>Pseudomonadati</taxon>
        <taxon>Bacteroidota</taxon>
        <taxon>Bacteroidia</taxon>
        <taxon>Bacteroidales</taxon>
        <taxon>Prevotellaceae</taxon>
        <taxon>Segatella</taxon>
    </lineage>
</organism>
<protein>
    <submittedName>
        <fullName evidence="2">Uncharacterized protein</fullName>
    </submittedName>
</protein>
<feature type="region of interest" description="Disordered" evidence="1">
    <location>
        <begin position="127"/>
        <end position="151"/>
    </location>
</feature>
<evidence type="ECO:0000313" key="2">
    <source>
        <dbReference type="EMBL" id="ERK02445.1"/>
    </source>
</evidence>
<name>U2ML91_9BACT</name>
<evidence type="ECO:0000313" key="3">
    <source>
        <dbReference type="Proteomes" id="UP000017023"/>
    </source>
</evidence>
<dbReference type="PATRIC" id="fig|1395125.3.peg.245"/>
<gene>
    <name evidence="2" type="ORF">HMPREF9145_0459</name>
</gene>
<dbReference type="SUPFAM" id="SSF58113">
    <property type="entry name" value="Apolipoprotein A-I"/>
    <property type="match status" value="1"/>
</dbReference>
<dbReference type="AlphaFoldDB" id="U2ML91"/>